<dbReference type="RefSeq" id="WP_068329249.1">
    <property type="nucleotide sequence ID" value="NZ_LVHF01000012.1"/>
</dbReference>
<organism evidence="2 3">
    <name type="scientific">Photobacterium jeanii</name>
    <dbReference type="NCBI Taxonomy" id="858640"/>
    <lineage>
        <taxon>Bacteria</taxon>
        <taxon>Pseudomonadati</taxon>
        <taxon>Pseudomonadota</taxon>
        <taxon>Gammaproteobacteria</taxon>
        <taxon>Vibrionales</taxon>
        <taxon>Vibrionaceae</taxon>
        <taxon>Photobacterium</taxon>
    </lineage>
</organism>
<evidence type="ECO:0000256" key="1">
    <source>
        <dbReference type="SAM" id="SignalP"/>
    </source>
</evidence>
<dbReference type="AlphaFoldDB" id="A0A178KP19"/>
<keyword evidence="1" id="KW-0732">Signal</keyword>
<feature type="signal peptide" evidence="1">
    <location>
        <begin position="1"/>
        <end position="19"/>
    </location>
</feature>
<keyword evidence="3" id="KW-1185">Reference proteome</keyword>
<sequence length="100" mass="11285">MKKILITGCLLAVAGNVYAKPDQQAYDDCVLANVSKAEESAAASIMTNACHRLHIDNFMLSDKDQAYFQCLLDYLPDVKKRSLTMQVKQTCDRKHRSLFN</sequence>
<name>A0A178KP19_9GAMM</name>
<gene>
    <name evidence="2" type="ORF">A3K86_06295</name>
</gene>
<proteinExistence type="predicted"/>
<dbReference type="EMBL" id="LVHF01000012">
    <property type="protein sequence ID" value="OAN18494.1"/>
    <property type="molecule type" value="Genomic_DNA"/>
</dbReference>
<evidence type="ECO:0000313" key="2">
    <source>
        <dbReference type="EMBL" id="OAN18494.1"/>
    </source>
</evidence>
<feature type="chain" id="PRO_5008090556" evidence="1">
    <location>
        <begin position="20"/>
        <end position="100"/>
    </location>
</feature>
<evidence type="ECO:0000313" key="3">
    <source>
        <dbReference type="Proteomes" id="UP000078503"/>
    </source>
</evidence>
<dbReference type="OrthoDB" id="5821954at2"/>
<dbReference type="NCBIfam" id="NF041602">
    <property type="entry name" value="VF_A0006_fam"/>
    <property type="match status" value="1"/>
</dbReference>
<reference evidence="2 3" key="1">
    <citation type="submission" date="2016-03" db="EMBL/GenBank/DDBJ databases">
        <title>Photobacterium proteolyticum sp. nov. a protease producing bacterium isolated from ocean sediments of Laizhou Bay.</title>
        <authorList>
            <person name="Li Y."/>
        </authorList>
    </citation>
    <scope>NUCLEOTIDE SEQUENCE [LARGE SCALE GENOMIC DNA]</scope>
    <source>
        <strain evidence="2 3">R-40508</strain>
    </source>
</reference>
<protein>
    <submittedName>
        <fullName evidence="2">Uncharacterized protein</fullName>
    </submittedName>
</protein>
<dbReference type="Proteomes" id="UP000078503">
    <property type="component" value="Unassembled WGS sequence"/>
</dbReference>
<dbReference type="InterPro" id="IPR048087">
    <property type="entry name" value="VF_A0006-like"/>
</dbReference>
<comment type="caution">
    <text evidence="2">The sequence shown here is derived from an EMBL/GenBank/DDBJ whole genome shotgun (WGS) entry which is preliminary data.</text>
</comment>
<accession>A0A178KP19</accession>
<dbReference type="STRING" id="858640.A3K86_06295"/>